<dbReference type="Gene3D" id="3.30.470.20">
    <property type="entry name" value="ATP-grasp fold, B domain"/>
    <property type="match status" value="1"/>
</dbReference>
<dbReference type="NCBIfam" id="NF005543">
    <property type="entry name" value="PRK07206.1"/>
    <property type="match status" value="1"/>
</dbReference>
<dbReference type="SUPFAM" id="SSF56059">
    <property type="entry name" value="Glutathione synthetase ATP-binding domain-like"/>
    <property type="match status" value="1"/>
</dbReference>
<evidence type="ECO:0000259" key="5">
    <source>
        <dbReference type="PROSITE" id="PS50975"/>
    </source>
</evidence>
<dbReference type="Proteomes" id="UP001589693">
    <property type="component" value="Unassembled WGS sequence"/>
</dbReference>
<proteinExistence type="predicted"/>
<dbReference type="EMBL" id="JBHLZU010000018">
    <property type="protein sequence ID" value="MFB9906330.1"/>
    <property type="molecule type" value="Genomic_DNA"/>
</dbReference>
<evidence type="ECO:0000256" key="1">
    <source>
        <dbReference type="ARBA" id="ARBA00022598"/>
    </source>
</evidence>
<organism evidence="6 7">
    <name type="scientific">Allokutzneria oryzae</name>
    <dbReference type="NCBI Taxonomy" id="1378989"/>
    <lineage>
        <taxon>Bacteria</taxon>
        <taxon>Bacillati</taxon>
        <taxon>Actinomycetota</taxon>
        <taxon>Actinomycetes</taxon>
        <taxon>Pseudonocardiales</taxon>
        <taxon>Pseudonocardiaceae</taxon>
        <taxon>Allokutzneria</taxon>
    </lineage>
</organism>
<evidence type="ECO:0000256" key="4">
    <source>
        <dbReference type="PROSITE-ProRule" id="PRU00409"/>
    </source>
</evidence>
<comment type="caution">
    <text evidence="6">The sequence shown here is derived from an EMBL/GenBank/DDBJ whole genome shotgun (WGS) entry which is preliminary data.</text>
</comment>
<evidence type="ECO:0000313" key="7">
    <source>
        <dbReference type="Proteomes" id="UP001589693"/>
    </source>
</evidence>
<evidence type="ECO:0000256" key="3">
    <source>
        <dbReference type="ARBA" id="ARBA00022840"/>
    </source>
</evidence>
<evidence type="ECO:0000313" key="6">
    <source>
        <dbReference type="EMBL" id="MFB9906330.1"/>
    </source>
</evidence>
<accession>A0ABV6A0Y0</accession>
<dbReference type="InterPro" id="IPR052032">
    <property type="entry name" value="ATP-dep_AA_Ligase"/>
</dbReference>
<dbReference type="Pfam" id="PF13535">
    <property type="entry name" value="ATP-grasp_4"/>
    <property type="match status" value="1"/>
</dbReference>
<evidence type="ECO:0000256" key="2">
    <source>
        <dbReference type="ARBA" id="ARBA00022741"/>
    </source>
</evidence>
<keyword evidence="7" id="KW-1185">Reference proteome</keyword>
<dbReference type="RefSeq" id="WP_377854463.1">
    <property type="nucleotide sequence ID" value="NZ_JBHLZU010000018.1"/>
</dbReference>
<dbReference type="InterPro" id="IPR011761">
    <property type="entry name" value="ATP-grasp"/>
</dbReference>
<reference evidence="6 7" key="1">
    <citation type="submission" date="2024-09" db="EMBL/GenBank/DDBJ databases">
        <authorList>
            <person name="Sun Q."/>
            <person name="Mori K."/>
        </authorList>
    </citation>
    <scope>NUCLEOTIDE SEQUENCE [LARGE SCALE GENOMIC DNA]</scope>
    <source>
        <strain evidence="6 7">TBRC 7907</strain>
    </source>
</reference>
<feature type="domain" description="ATP-grasp" evidence="5">
    <location>
        <begin position="112"/>
        <end position="313"/>
    </location>
</feature>
<keyword evidence="2 4" id="KW-0547">Nucleotide-binding</keyword>
<dbReference type="PANTHER" id="PTHR43585:SF2">
    <property type="entry name" value="ATP-GRASP ENZYME FSQD"/>
    <property type="match status" value="1"/>
</dbReference>
<protein>
    <submittedName>
        <fullName evidence="6">ATP-grasp domain-containing protein</fullName>
    </submittedName>
</protein>
<dbReference type="PROSITE" id="PS50975">
    <property type="entry name" value="ATP_GRASP"/>
    <property type="match status" value="1"/>
</dbReference>
<dbReference type="PANTHER" id="PTHR43585">
    <property type="entry name" value="FUMIPYRROLE BIOSYNTHESIS PROTEIN C"/>
    <property type="match status" value="1"/>
</dbReference>
<name>A0ABV6A0Y0_9PSEU</name>
<keyword evidence="1" id="KW-0436">Ligase</keyword>
<keyword evidence="3 4" id="KW-0067">ATP-binding</keyword>
<sequence length="416" mass="45197">MRNVVLVDPYSAGSALAPAFAERGVPAVAVLTTPEPTASFASTWHQENFVETFVLDDVDKLARRLRELDPLCVLPGTETGVEAAEHLSELVLPGQSNVLELSAARRDKWLMGVALADAGVPHLRQLSSSDPGEVAEWLRANDLSDSAIVVKPQNSAGADDVFVTRPGEDWRPLFDRILGSVNRLELPNTQVLVQELAEGVEYEVDTYSVDGAHGLVSVWRYAKQRQGNRLGVYLSTTVVPPGDEVIAPLFAYVRRVLDAVGLRNGPAHVEVMLTPSGPRLIEVGARLAGSDQQDVTRLAVGDSQVDRTVRHWVDRKHAVSGYELLRHVRSVYLSAPSTGVLRNAERLARLDELLPTFHSAVIAHREGSTVSRTVDLWTSLGHVVLASDDAAAIEADEQLIRKIESELSVEPSSSTA</sequence>
<gene>
    <name evidence="6" type="ORF">ACFFQA_20530</name>
</gene>